<sequence>MATYHLKSPCRVEDGQYIAQNKVSAFWEEAWWRSTWTGKTRESVIQGVADRSPKNLLTDREVRRHQKVIHHDTGDIVGYARWILPESHKDSWLTAQTPDVSDEEKEAFSRRYEEADWNPCSDNDYLDDHIDGWKEKHKHERYMELHYIGVRPDHQKKGVASILVNSGLEEARKLGLDVVLIAMGRRACRLYSKHGFEVLEEKSQSMSDLGHDELYETFFMIWRAGNQVEPTAAHPDLR</sequence>
<dbReference type="OrthoDB" id="61113at2759"/>
<dbReference type="InterPro" id="IPR016181">
    <property type="entry name" value="Acyl_CoA_acyltransferase"/>
</dbReference>
<organism evidence="2 3">
    <name type="scientific">Fusarium sarcochroum</name>
    <dbReference type="NCBI Taxonomy" id="1208366"/>
    <lineage>
        <taxon>Eukaryota</taxon>
        <taxon>Fungi</taxon>
        <taxon>Dikarya</taxon>
        <taxon>Ascomycota</taxon>
        <taxon>Pezizomycotina</taxon>
        <taxon>Sordariomycetes</taxon>
        <taxon>Hypocreomycetidae</taxon>
        <taxon>Hypocreales</taxon>
        <taxon>Nectriaceae</taxon>
        <taxon>Fusarium</taxon>
        <taxon>Fusarium lateritium species complex</taxon>
    </lineage>
</organism>
<dbReference type="SUPFAM" id="SSF55729">
    <property type="entry name" value="Acyl-CoA N-acyltransferases (Nat)"/>
    <property type="match status" value="1"/>
</dbReference>
<proteinExistence type="predicted"/>
<comment type="caution">
    <text evidence="2">The sequence shown here is derived from an EMBL/GenBank/DDBJ whole genome shotgun (WGS) entry which is preliminary data.</text>
</comment>
<dbReference type="Gene3D" id="3.40.630.30">
    <property type="match status" value="1"/>
</dbReference>
<dbReference type="PROSITE" id="PS51186">
    <property type="entry name" value="GNAT"/>
    <property type="match status" value="1"/>
</dbReference>
<protein>
    <recommendedName>
        <fullName evidence="1">N-acetyltransferase domain-containing protein</fullName>
    </recommendedName>
</protein>
<feature type="domain" description="N-acetyltransferase" evidence="1">
    <location>
        <begin position="87"/>
        <end position="221"/>
    </location>
</feature>
<keyword evidence="3" id="KW-1185">Reference proteome</keyword>
<dbReference type="Pfam" id="PF00583">
    <property type="entry name" value="Acetyltransf_1"/>
    <property type="match status" value="1"/>
</dbReference>
<dbReference type="CDD" id="cd04301">
    <property type="entry name" value="NAT_SF"/>
    <property type="match status" value="1"/>
</dbReference>
<reference evidence="2" key="1">
    <citation type="journal article" date="2020" name="BMC Genomics">
        <title>Correction to: Identification and distribution of gene clusters required for synthesis of sphingolipid metabolism inhibitors in diverse species of the filamentous fungus Fusarium.</title>
        <authorList>
            <person name="Kim H.S."/>
            <person name="Lohmar J.M."/>
            <person name="Busman M."/>
            <person name="Brown D.W."/>
            <person name="Naumann T.A."/>
            <person name="Divon H.H."/>
            <person name="Lysoe E."/>
            <person name="Uhlig S."/>
            <person name="Proctor R.H."/>
        </authorList>
    </citation>
    <scope>NUCLEOTIDE SEQUENCE</scope>
    <source>
        <strain evidence="2">NRRL 20472</strain>
    </source>
</reference>
<dbReference type="PANTHER" id="PTHR42791">
    <property type="entry name" value="GNAT FAMILY ACETYLTRANSFERASE"/>
    <property type="match status" value="1"/>
</dbReference>
<accession>A0A8H4TV29</accession>
<evidence type="ECO:0000313" key="2">
    <source>
        <dbReference type="EMBL" id="KAF4964693.1"/>
    </source>
</evidence>
<name>A0A8H4TV29_9HYPO</name>
<reference evidence="2" key="2">
    <citation type="submission" date="2020-05" db="EMBL/GenBank/DDBJ databases">
        <authorList>
            <person name="Kim H.-S."/>
            <person name="Proctor R.H."/>
            <person name="Brown D.W."/>
        </authorList>
    </citation>
    <scope>NUCLEOTIDE SEQUENCE</scope>
    <source>
        <strain evidence="2">NRRL 20472</strain>
    </source>
</reference>
<dbReference type="PANTHER" id="PTHR42791:SF2">
    <property type="entry name" value="N-ACETYLTRANSFERASE DOMAIN-CONTAINING PROTEIN"/>
    <property type="match status" value="1"/>
</dbReference>
<dbReference type="InterPro" id="IPR000182">
    <property type="entry name" value="GNAT_dom"/>
</dbReference>
<dbReference type="InterPro" id="IPR052523">
    <property type="entry name" value="Trichothecene_AcTrans"/>
</dbReference>
<evidence type="ECO:0000313" key="3">
    <source>
        <dbReference type="Proteomes" id="UP000622797"/>
    </source>
</evidence>
<dbReference type="Proteomes" id="UP000622797">
    <property type="component" value="Unassembled WGS sequence"/>
</dbReference>
<gene>
    <name evidence="2" type="ORF">FSARC_7400</name>
</gene>
<dbReference type="EMBL" id="JABEXW010000393">
    <property type="protein sequence ID" value="KAF4964693.1"/>
    <property type="molecule type" value="Genomic_DNA"/>
</dbReference>
<dbReference type="GO" id="GO:0016747">
    <property type="term" value="F:acyltransferase activity, transferring groups other than amino-acyl groups"/>
    <property type="evidence" value="ECO:0007669"/>
    <property type="project" value="InterPro"/>
</dbReference>
<dbReference type="AlphaFoldDB" id="A0A8H4TV29"/>
<evidence type="ECO:0000259" key="1">
    <source>
        <dbReference type="PROSITE" id="PS51186"/>
    </source>
</evidence>